<name>A0AAD4SYM5_9MAGN</name>
<dbReference type="Proteomes" id="UP001202328">
    <property type="component" value="Unassembled WGS sequence"/>
</dbReference>
<evidence type="ECO:0000313" key="1">
    <source>
        <dbReference type="EMBL" id="KAI3927752.1"/>
    </source>
</evidence>
<gene>
    <name evidence="1" type="ORF">MKW98_023353</name>
</gene>
<organism evidence="1 2">
    <name type="scientific">Papaver atlanticum</name>
    <dbReference type="NCBI Taxonomy" id="357466"/>
    <lineage>
        <taxon>Eukaryota</taxon>
        <taxon>Viridiplantae</taxon>
        <taxon>Streptophyta</taxon>
        <taxon>Embryophyta</taxon>
        <taxon>Tracheophyta</taxon>
        <taxon>Spermatophyta</taxon>
        <taxon>Magnoliopsida</taxon>
        <taxon>Ranunculales</taxon>
        <taxon>Papaveraceae</taxon>
        <taxon>Papaveroideae</taxon>
        <taxon>Papaver</taxon>
    </lineage>
</organism>
<protein>
    <submittedName>
        <fullName evidence="1">Uncharacterized protein</fullName>
    </submittedName>
</protein>
<keyword evidence="2" id="KW-1185">Reference proteome</keyword>
<proteinExistence type="predicted"/>
<dbReference type="AlphaFoldDB" id="A0AAD4SYM5"/>
<evidence type="ECO:0000313" key="2">
    <source>
        <dbReference type="Proteomes" id="UP001202328"/>
    </source>
</evidence>
<comment type="caution">
    <text evidence="1">The sequence shown here is derived from an EMBL/GenBank/DDBJ whole genome shotgun (WGS) entry which is preliminary data.</text>
</comment>
<sequence length="102" mass="11490">MPFEGMTNLPASYDVAFKVSSHIADALEQPFQDGQFDLVWSIENGEQMHVTRPRSDAHRIISINIETTRCTLAGWTIELKASTNSTTMVSNNLGYLEKCRVR</sequence>
<accession>A0AAD4SYM5</accession>
<reference evidence="1" key="1">
    <citation type="submission" date="2022-04" db="EMBL/GenBank/DDBJ databases">
        <title>A functionally conserved STORR gene fusion in Papaver species that diverged 16.8 million years ago.</title>
        <authorList>
            <person name="Catania T."/>
        </authorList>
    </citation>
    <scope>NUCLEOTIDE SEQUENCE</scope>
    <source>
        <strain evidence="1">S-188037</strain>
    </source>
</reference>
<dbReference type="EMBL" id="JAJJMB010007708">
    <property type="protein sequence ID" value="KAI3927752.1"/>
    <property type="molecule type" value="Genomic_DNA"/>
</dbReference>